<evidence type="ECO:0000313" key="1">
    <source>
        <dbReference type="EMBL" id="KAF0749300.1"/>
    </source>
</evidence>
<accession>A0A6G0Y5B2</accession>
<gene>
    <name evidence="1" type="ORF">FWK35_00018413</name>
</gene>
<name>A0A6G0Y5B2_APHCR</name>
<proteinExistence type="predicted"/>
<evidence type="ECO:0000313" key="2">
    <source>
        <dbReference type="Proteomes" id="UP000478052"/>
    </source>
</evidence>
<comment type="caution">
    <text evidence="1">The sequence shown here is derived from an EMBL/GenBank/DDBJ whole genome shotgun (WGS) entry which is preliminary data.</text>
</comment>
<reference evidence="1 2" key="1">
    <citation type="submission" date="2019-08" db="EMBL/GenBank/DDBJ databases">
        <title>Whole genome of Aphis craccivora.</title>
        <authorList>
            <person name="Voronova N.V."/>
            <person name="Shulinski R.S."/>
            <person name="Bandarenka Y.V."/>
            <person name="Zhorov D.G."/>
            <person name="Warner D."/>
        </authorList>
    </citation>
    <scope>NUCLEOTIDE SEQUENCE [LARGE SCALE GENOMIC DNA]</scope>
    <source>
        <strain evidence="1">180601</strain>
        <tissue evidence="1">Whole Body</tissue>
    </source>
</reference>
<sequence length="107" mass="12097">MRNFALNFQLSINSSKKKTRFLITDYECIDFTMLCVFFWSSCSIPKLRVHIGAMNVLILQYCMVSGSKMNLVGALGGHFLNFPIVFKSAGKKPKKKKRASGFRSAVH</sequence>
<protein>
    <submittedName>
        <fullName evidence="1">Uncharacterized protein</fullName>
    </submittedName>
</protein>
<dbReference type="Proteomes" id="UP000478052">
    <property type="component" value="Unassembled WGS sequence"/>
</dbReference>
<keyword evidence="2" id="KW-1185">Reference proteome</keyword>
<dbReference type="AlphaFoldDB" id="A0A6G0Y5B2"/>
<dbReference type="EMBL" id="VUJU01006152">
    <property type="protein sequence ID" value="KAF0749300.1"/>
    <property type="molecule type" value="Genomic_DNA"/>
</dbReference>
<feature type="non-terminal residue" evidence="1">
    <location>
        <position position="107"/>
    </location>
</feature>
<organism evidence="1 2">
    <name type="scientific">Aphis craccivora</name>
    <name type="common">Cowpea aphid</name>
    <dbReference type="NCBI Taxonomy" id="307492"/>
    <lineage>
        <taxon>Eukaryota</taxon>
        <taxon>Metazoa</taxon>
        <taxon>Ecdysozoa</taxon>
        <taxon>Arthropoda</taxon>
        <taxon>Hexapoda</taxon>
        <taxon>Insecta</taxon>
        <taxon>Pterygota</taxon>
        <taxon>Neoptera</taxon>
        <taxon>Paraneoptera</taxon>
        <taxon>Hemiptera</taxon>
        <taxon>Sternorrhyncha</taxon>
        <taxon>Aphidomorpha</taxon>
        <taxon>Aphidoidea</taxon>
        <taxon>Aphididae</taxon>
        <taxon>Aphidini</taxon>
        <taxon>Aphis</taxon>
        <taxon>Aphis</taxon>
    </lineage>
</organism>